<evidence type="ECO:0000256" key="5">
    <source>
        <dbReference type="ARBA" id="ARBA00022741"/>
    </source>
</evidence>
<keyword evidence="11" id="KW-0812">Transmembrane</keyword>
<keyword evidence="9" id="KW-0175">Coiled coil</keyword>
<dbReference type="AlphaFoldDB" id="A0A6J4SST9"/>
<keyword evidence="5" id="KW-0547">Nucleotide-binding</keyword>
<evidence type="ECO:0000256" key="2">
    <source>
        <dbReference type="ARBA" id="ARBA00012438"/>
    </source>
</evidence>
<evidence type="ECO:0000256" key="11">
    <source>
        <dbReference type="SAM" id="Phobius"/>
    </source>
</evidence>
<name>A0A6J4SST9_9ACTN</name>
<keyword evidence="6" id="KW-0418">Kinase</keyword>
<evidence type="ECO:0000256" key="1">
    <source>
        <dbReference type="ARBA" id="ARBA00000085"/>
    </source>
</evidence>
<keyword evidence="7" id="KW-0067">ATP-binding</keyword>
<reference evidence="14" key="1">
    <citation type="submission" date="2020-02" db="EMBL/GenBank/DDBJ databases">
        <authorList>
            <person name="Meier V. D."/>
        </authorList>
    </citation>
    <scope>NUCLEOTIDE SEQUENCE</scope>
    <source>
        <strain evidence="14">AVDCRST_MAG67</strain>
    </source>
</reference>
<dbReference type="PANTHER" id="PTHR24421">
    <property type="entry name" value="NITRATE/NITRITE SENSOR PROTEIN NARX-RELATED"/>
    <property type="match status" value="1"/>
</dbReference>
<feature type="transmembrane region" description="Helical" evidence="11">
    <location>
        <begin position="50"/>
        <end position="79"/>
    </location>
</feature>
<evidence type="ECO:0000259" key="13">
    <source>
        <dbReference type="Pfam" id="PF07730"/>
    </source>
</evidence>
<evidence type="ECO:0000256" key="9">
    <source>
        <dbReference type="SAM" id="Coils"/>
    </source>
</evidence>
<dbReference type="GO" id="GO:0000155">
    <property type="term" value="F:phosphorelay sensor kinase activity"/>
    <property type="evidence" value="ECO:0007669"/>
    <property type="project" value="InterPro"/>
</dbReference>
<dbReference type="Pfam" id="PF02518">
    <property type="entry name" value="HATPase_c"/>
    <property type="match status" value="1"/>
</dbReference>
<comment type="catalytic activity">
    <reaction evidence="1">
        <text>ATP + protein L-histidine = ADP + protein N-phospho-L-histidine.</text>
        <dbReference type="EC" id="2.7.13.3"/>
    </reaction>
</comment>
<evidence type="ECO:0000256" key="3">
    <source>
        <dbReference type="ARBA" id="ARBA00022553"/>
    </source>
</evidence>
<dbReference type="CDD" id="cd16917">
    <property type="entry name" value="HATPase_UhpB-NarQ-NarX-like"/>
    <property type="match status" value="1"/>
</dbReference>
<evidence type="ECO:0000256" key="10">
    <source>
        <dbReference type="SAM" id="MobiDB-lite"/>
    </source>
</evidence>
<feature type="transmembrane region" description="Helical" evidence="11">
    <location>
        <begin position="12"/>
        <end position="38"/>
    </location>
</feature>
<dbReference type="InterPro" id="IPR011712">
    <property type="entry name" value="Sig_transdc_His_kin_sub3_dim/P"/>
</dbReference>
<dbReference type="GO" id="GO:0046983">
    <property type="term" value="F:protein dimerization activity"/>
    <property type="evidence" value="ECO:0007669"/>
    <property type="project" value="InterPro"/>
</dbReference>
<dbReference type="Gene3D" id="1.20.5.1930">
    <property type="match status" value="1"/>
</dbReference>
<evidence type="ECO:0000259" key="12">
    <source>
        <dbReference type="Pfam" id="PF02518"/>
    </source>
</evidence>
<dbReference type="GO" id="GO:0016020">
    <property type="term" value="C:membrane"/>
    <property type="evidence" value="ECO:0007669"/>
    <property type="project" value="InterPro"/>
</dbReference>
<dbReference type="PANTHER" id="PTHR24421:SF10">
    <property type="entry name" value="NITRATE_NITRITE SENSOR PROTEIN NARQ"/>
    <property type="match status" value="1"/>
</dbReference>
<sequence length="393" mass="40748">MRGRVGEPVRAGIGAILGVASVATWSAGLEVAAAGAVLGGSLAFARRHPLAVWIVATAALLATVPQGVLGLATAALIPMHAFCAGRWDSRWSGLAGASALIVASLLGVLVGRDDAVPYIFVPAAAWVAGRGLREREQVVERLAGQARELEEEREAHARLSVRYERARIAAELHDIVAHAISVMVVQASAGQRLAGVDAELTAEAFAAIADAAHEAEHDIARLVELLADPNSAGPGPDLAVIEELVARAAGSGLQVTLRLEGQRDGLPEIVGQTAYRVVQEGLTNALRHASGTPVDVLVRGDHGTLLIEVLNGPASSGSLLRGTGTGTGLTGLRERITACGGTLEARRTPDGGWRLKAHLTPPNVTPAHEPRDANSAPAGPPPNVASRRRRQLL</sequence>
<keyword evidence="8" id="KW-0902">Two-component regulatory system</keyword>
<feature type="coiled-coil region" evidence="9">
    <location>
        <begin position="132"/>
        <end position="169"/>
    </location>
</feature>
<dbReference type="GO" id="GO:0005524">
    <property type="term" value="F:ATP binding"/>
    <property type="evidence" value="ECO:0007669"/>
    <property type="project" value="UniProtKB-KW"/>
</dbReference>
<feature type="domain" description="Signal transduction histidine kinase subgroup 3 dimerisation and phosphoacceptor" evidence="13">
    <location>
        <begin position="164"/>
        <end position="227"/>
    </location>
</feature>
<dbReference type="InterPro" id="IPR036890">
    <property type="entry name" value="HATPase_C_sf"/>
</dbReference>
<feature type="transmembrane region" description="Helical" evidence="11">
    <location>
        <begin position="91"/>
        <end position="109"/>
    </location>
</feature>
<keyword evidence="11" id="KW-1133">Transmembrane helix</keyword>
<feature type="domain" description="Histidine kinase/HSP90-like ATPase" evidence="12">
    <location>
        <begin position="274"/>
        <end position="359"/>
    </location>
</feature>
<dbReference type="EC" id="2.7.13.3" evidence="2"/>
<dbReference type="EMBL" id="CADCVQ010000089">
    <property type="protein sequence ID" value="CAA9504414.1"/>
    <property type="molecule type" value="Genomic_DNA"/>
</dbReference>
<dbReference type="InterPro" id="IPR003594">
    <property type="entry name" value="HATPase_dom"/>
</dbReference>
<keyword evidence="4" id="KW-0808">Transferase</keyword>
<evidence type="ECO:0000256" key="7">
    <source>
        <dbReference type="ARBA" id="ARBA00022840"/>
    </source>
</evidence>
<dbReference type="SUPFAM" id="SSF55874">
    <property type="entry name" value="ATPase domain of HSP90 chaperone/DNA topoisomerase II/histidine kinase"/>
    <property type="match status" value="1"/>
</dbReference>
<feature type="region of interest" description="Disordered" evidence="10">
    <location>
        <begin position="345"/>
        <end position="393"/>
    </location>
</feature>
<gene>
    <name evidence="14" type="ORF">AVDCRST_MAG67-2231</name>
</gene>
<evidence type="ECO:0000256" key="8">
    <source>
        <dbReference type="ARBA" id="ARBA00023012"/>
    </source>
</evidence>
<protein>
    <recommendedName>
        <fullName evidence="2">histidine kinase</fullName>
        <ecNumber evidence="2">2.7.13.3</ecNumber>
    </recommendedName>
</protein>
<dbReference type="Pfam" id="PF07730">
    <property type="entry name" value="HisKA_3"/>
    <property type="match status" value="1"/>
</dbReference>
<organism evidence="14">
    <name type="scientific">uncultured Solirubrobacteraceae bacterium</name>
    <dbReference type="NCBI Taxonomy" id="1162706"/>
    <lineage>
        <taxon>Bacteria</taxon>
        <taxon>Bacillati</taxon>
        <taxon>Actinomycetota</taxon>
        <taxon>Thermoleophilia</taxon>
        <taxon>Solirubrobacterales</taxon>
        <taxon>Solirubrobacteraceae</taxon>
        <taxon>environmental samples</taxon>
    </lineage>
</organism>
<keyword evidence="11" id="KW-0472">Membrane</keyword>
<accession>A0A6J4SST9</accession>
<evidence type="ECO:0000256" key="6">
    <source>
        <dbReference type="ARBA" id="ARBA00022777"/>
    </source>
</evidence>
<keyword evidence="3" id="KW-0597">Phosphoprotein</keyword>
<dbReference type="Gene3D" id="3.30.565.10">
    <property type="entry name" value="Histidine kinase-like ATPase, C-terminal domain"/>
    <property type="match status" value="1"/>
</dbReference>
<evidence type="ECO:0000256" key="4">
    <source>
        <dbReference type="ARBA" id="ARBA00022679"/>
    </source>
</evidence>
<proteinExistence type="predicted"/>
<evidence type="ECO:0000313" key="14">
    <source>
        <dbReference type="EMBL" id="CAA9504414.1"/>
    </source>
</evidence>
<dbReference type="InterPro" id="IPR050482">
    <property type="entry name" value="Sensor_HK_TwoCompSys"/>
</dbReference>